<keyword evidence="3" id="KW-1185">Reference proteome</keyword>
<evidence type="ECO:0000313" key="2">
    <source>
        <dbReference type="EMBL" id="KRY96164.1"/>
    </source>
</evidence>
<dbReference type="AlphaFoldDB" id="A0A0V1GD35"/>
<dbReference type="Proteomes" id="UP000055024">
    <property type="component" value="Unassembled WGS sequence"/>
</dbReference>
<evidence type="ECO:0000313" key="3">
    <source>
        <dbReference type="Proteomes" id="UP000055024"/>
    </source>
</evidence>
<comment type="caution">
    <text evidence="2">The sequence shown here is derived from an EMBL/GenBank/DDBJ whole genome shotgun (WGS) entry which is preliminary data.</text>
</comment>
<organism evidence="2 3">
    <name type="scientific">Trichinella zimbabwensis</name>
    <dbReference type="NCBI Taxonomy" id="268475"/>
    <lineage>
        <taxon>Eukaryota</taxon>
        <taxon>Metazoa</taxon>
        <taxon>Ecdysozoa</taxon>
        <taxon>Nematoda</taxon>
        <taxon>Enoplea</taxon>
        <taxon>Dorylaimia</taxon>
        <taxon>Trichinellida</taxon>
        <taxon>Trichinellidae</taxon>
        <taxon>Trichinella</taxon>
    </lineage>
</organism>
<reference evidence="2 3" key="1">
    <citation type="submission" date="2015-01" db="EMBL/GenBank/DDBJ databases">
        <title>Evolution of Trichinella species and genotypes.</title>
        <authorList>
            <person name="Korhonen P.K."/>
            <person name="Edoardo P."/>
            <person name="Giuseppe L.R."/>
            <person name="Gasser R.B."/>
        </authorList>
    </citation>
    <scope>NUCLEOTIDE SEQUENCE [LARGE SCALE GENOMIC DNA]</scope>
    <source>
        <strain evidence="2">ISS1029</strain>
    </source>
</reference>
<dbReference type="EMBL" id="JYDP01003090">
    <property type="protein sequence ID" value="KRY96164.1"/>
    <property type="molecule type" value="Genomic_DNA"/>
</dbReference>
<feature type="compositionally biased region" description="Polar residues" evidence="1">
    <location>
        <begin position="22"/>
        <end position="38"/>
    </location>
</feature>
<sequence>MSKMFPLLKHKHPATRPFIPQPTGTFRRNFPNHNRLSI</sequence>
<feature type="region of interest" description="Disordered" evidence="1">
    <location>
        <begin position="1"/>
        <end position="38"/>
    </location>
</feature>
<name>A0A0V1GD35_9BILA</name>
<protein>
    <submittedName>
        <fullName evidence="2">Uncharacterized protein</fullName>
    </submittedName>
</protein>
<accession>A0A0V1GD35</accession>
<proteinExistence type="predicted"/>
<evidence type="ECO:0000256" key="1">
    <source>
        <dbReference type="SAM" id="MobiDB-lite"/>
    </source>
</evidence>
<gene>
    <name evidence="2" type="ORF">T11_1830</name>
</gene>